<dbReference type="CDD" id="cd06602">
    <property type="entry name" value="GH31_MGAM_SI_GAA"/>
    <property type="match status" value="1"/>
</dbReference>
<gene>
    <name evidence="9" type="ORF">AFUS01_LOCUS17860</name>
</gene>
<evidence type="ECO:0000256" key="4">
    <source>
        <dbReference type="ARBA" id="ARBA00023180"/>
    </source>
</evidence>
<dbReference type="OrthoDB" id="1334205at2759"/>
<keyword evidence="3 6" id="KW-0378">Hydrolase</keyword>
<feature type="domain" description="Glycosyl hydrolase family 31 C-terminal" evidence="8">
    <location>
        <begin position="314"/>
        <end position="399"/>
    </location>
</feature>
<keyword evidence="2" id="KW-0732">Signal</keyword>
<evidence type="ECO:0000259" key="8">
    <source>
        <dbReference type="Pfam" id="PF21365"/>
    </source>
</evidence>
<dbReference type="GO" id="GO:0004558">
    <property type="term" value="F:alpha-1,4-glucosidase activity"/>
    <property type="evidence" value="ECO:0007669"/>
    <property type="project" value="TreeGrafter"/>
</dbReference>
<proteinExistence type="inferred from homology"/>
<comment type="similarity">
    <text evidence="1 6">Belongs to the glycosyl hydrolase 31 family.</text>
</comment>
<dbReference type="EMBL" id="CAJVCH010173805">
    <property type="protein sequence ID" value="CAG7729123.1"/>
    <property type="molecule type" value="Genomic_DNA"/>
</dbReference>
<name>A0A8J2NWF1_9HEXA</name>
<comment type="caution">
    <text evidence="9">The sequence shown here is derived from an EMBL/GenBank/DDBJ whole genome shotgun (WGS) entry which is preliminary data.</text>
</comment>
<evidence type="ECO:0000256" key="2">
    <source>
        <dbReference type="ARBA" id="ARBA00022729"/>
    </source>
</evidence>
<feature type="domain" description="Glycoside hydrolase family 31 TIM barrel" evidence="7">
    <location>
        <begin position="1"/>
        <end position="306"/>
    </location>
</feature>
<dbReference type="InterPro" id="IPR000322">
    <property type="entry name" value="Glyco_hydro_31_TIM"/>
</dbReference>
<evidence type="ECO:0000313" key="9">
    <source>
        <dbReference type="EMBL" id="CAG7729123.1"/>
    </source>
</evidence>
<keyword evidence="10" id="KW-1185">Reference proteome</keyword>
<dbReference type="InterPro" id="IPR030459">
    <property type="entry name" value="Glyco_hydro_31_CS"/>
</dbReference>
<accession>A0A8J2NWF1</accession>
<dbReference type="InterPro" id="IPR048395">
    <property type="entry name" value="Glyco_hydro_31_C"/>
</dbReference>
<dbReference type="PANTHER" id="PTHR22762:SF133">
    <property type="entry name" value="P-TYPE DOMAIN-CONTAINING PROTEIN"/>
    <property type="match status" value="1"/>
</dbReference>
<dbReference type="AlphaFoldDB" id="A0A8J2NWF1"/>
<keyword evidence="4" id="KW-0325">Glycoprotein</keyword>
<dbReference type="GO" id="GO:0005975">
    <property type="term" value="P:carbohydrate metabolic process"/>
    <property type="evidence" value="ECO:0007669"/>
    <property type="project" value="InterPro"/>
</dbReference>
<dbReference type="Pfam" id="PF21365">
    <property type="entry name" value="Glyco_hydro_31_3rd"/>
    <property type="match status" value="1"/>
</dbReference>
<protein>
    <recommendedName>
        <fullName evidence="11">Alpha-glucosidase</fullName>
    </recommendedName>
</protein>
<organism evidence="9 10">
    <name type="scientific">Allacma fusca</name>
    <dbReference type="NCBI Taxonomy" id="39272"/>
    <lineage>
        <taxon>Eukaryota</taxon>
        <taxon>Metazoa</taxon>
        <taxon>Ecdysozoa</taxon>
        <taxon>Arthropoda</taxon>
        <taxon>Hexapoda</taxon>
        <taxon>Collembola</taxon>
        <taxon>Symphypleona</taxon>
        <taxon>Sminthuridae</taxon>
        <taxon>Allacma</taxon>
    </lineage>
</organism>
<sequence>MDRQLDFTYNPDTFPDFPLYVRQLKENGIKFVPIVDPGIAFDGLRGQYRALDLGEELDIWVKRPDGTPVVGAVWPGDTYFPDFSKPAAQRYWTTLLQDYKDLVDYDAIWIDMNEIASWGVGDIKQGCANNSINNPPYVGAIKNGLLADATICADAVQDYGIQYDTHNLYGWKECEVTDKALKEVLNKRSFVLTRANFVGFGKWATHWIGGDNWSVWSHLGLSVIMMLQYNQFGAPYVGADICGFAGPSNKNLCQRWQELGAFYPFSRNHNSAGNPEQDPGTWPEVAEATRKALAVRYTLLPSLYTLFFHHVTEGNTVVRALWHEFPRDTTARDVDRQFLWGSGILISPVMEEDVTQLEAYFPPGARWFDYYTGTEVQTGQQILDAPLDHINVHVRGGGIYPTQAPALNTVLSRQNPFGLIVALS</sequence>
<evidence type="ECO:0000256" key="1">
    <source>
        <dbReference type="ARBA" id="ARBA00007806"/>
    </source>
</evidence>
<dbReference type="Pfam" id="PF01055">
    <property type="entry name" value="Glyco_hydro_31_2nd"/>
    <property type="match status" value="1"/>
</dbReference>
<dbReference type="FunFam" id="2.60.40.1180:FF:000001">
    <property type="entry name" value="Maltase-glucoamylase, intestinal"/>
    <property type="match status" value="1"/>
</dbReference>
<dbReference type="Proteomes" id="UP000708208">
    <property type="component" value="Unassembled WGS sequence"/>
</dbReference>
<evidence type="ECO:0000256" key="6">
    <source>
        <dbReference type="RuleBase" id="RU361185"/>
    </source>
</evidence>
<keyword evidence="5 6" id="KW-0326">Glycosidase</keyword>
<evidence type="ECO:0000256" key="3">
    <source>
        <dbReference type="ARBA" id="ARBA00022801"/>
    </source>
</evidence>
<evidence type="ECO:0000313" key="10">
    <source>
        <dbReference type="Proteomes" id="UP000708208"/>
    </source>
</evidence>
<evidence type="ECO:0008006" key="11">
    <source>
        <dbReference type="Google" id="ProtNLM"/>
    </source>
</evidence>
<reference evidence="9" key="1">
    <citation type="submission" date="2021-06" db="EMBL/GenBank/DDBJ databases">
        <authorList>
            <person name="Hodson N. C."/>
            <person name="Mongue J. A."/>
            <person name="Jaron S. K."/>
        </authorList>
    </citation>
    <scope>NUCLEOTIDE SEQUENCE</scope>
</reference>
<dbReference type="PANTHER" id="PTHR22762">
    <property type="entry name" value="ALPHA-GLUCOSIDASE"/>
    <property type="match status" value="1"/>
</dbReference>
<evidence type="ECO:0000259" key="7">
    <source>
        <dbReference type="Pfam" id="PF01055"/>
    </source>
</evidence>
<dbReference type="PROSITE" id="PS00707">
    <property type="entry name" value="GLYCOSYL_HYDROL_F31_2"/>
    <property type="match status" value="1"/>
</dbReference>
<evidence type="ECO:0000256" key="5">
    <source>
        <dbReference type="ARBA" id="ARBA00023295"/>
    </source>
</evidence>
<feature type="non-terminal residue" evidence="9">
    <location>
        <position position="1"/>
    </location>
</feature>